<comment type="caution">
    <text evidence="14">The sequence shown here is derived from an EMBL/GenBank/DDBJ whole genome shotgun (WGS) entry which is preliminary data.</text>
</comment>
<evidence type="ECO:0000313" key="14">
    <source>
        <dbReference type="EMBL" id="MPC84713.1"/>
    </source>
</evidence>
<evidence type="ECO:0000256" key="7">
    <source>
        <dbReference type="ARBA" id="ARBA00023136"/>
    </source>
</evidence>
<evidence type="ECO:0000256" key="11">
    <source>
        <dbReference type="ARBA" id="ARBA00023303"/>
    </source>
</evidence>
<comment type="subcellular location">
    <subcellularLocation>
        <location evidence="1">Cell membrane</location>
        <topology evidence="1">Multi-pass membrane protein</topology>
    </subcellularLocation>
</comment>
<dbReference type="OrthoDB" id="6373312at2759"/>
<keyword evidence="7 12" id="KW-0472">Membrane</keyword>
<feature type="domain" description="Ionotropic glutamate receptor L-glutamate and glycine-binding" evidence="13">
    <location>
        <begin position="228"/>
        <end position="284"/>
    </location>
</feature>
<proteinExistence type="predicted"/>
<dbReference type="SMART" id="SM00918">
    <property type="entry name" value="Lig_chan-Glu_bd"/>
    <property type="match status" value="1"/>
</dbReference>
<dbReference type="AlphaFoldDB" id="A0A5B7IQN9"/>
<accession>A0A5B7IQN9</accession>
<gene>
    <name evidence="14" type="primary">grid2_4</name>
    <name evidence="14" type="ORF">E2C01_079460</name>
</gene>
<evidence type="ECO:0000313" key="15">
    <source>
        <dbReference type="Proteomes" id="UP000324222"/>
    </source>
</evidence>
<evidence type="ECO:0000256" key="10">
    <source>
        <dbReference type="ARBA" id="ARBA00023286"/>
    </source>
</evidence>
<keyword evidence="8 14" id="KW-0675">Receptor</keyword>
<dbReference type="Gene3D" id="3.40.190.10">
    <property type="entry name" value="Periplasmic binding protein-like II"/>
    <property type="match status" value="1"/>
</dbReference>
<keyword evidence="10" id="KW-1071">Ligand-gated ion channel</keyword>
<protein>
    <submittedName>
        <fullName evidence="14">Glutamate receptor ionotropic, delta-2</fullName>
    </submittedName>
</protein>
<evidence type="ECO:0000256" key="2">
    <source>
        <dbReference type="ARBA" id="ARBA00022448"/>
    </source>
</evidence>
<dbReference type="GO" id="GO:0005886">
    <property type="term" value="C:plasma membrane"/>
    <property type="evidence" value="ECO:0007669"/>
    <property type="project" value="UniProtKB-SubCell"/>
</dbReference>
<evidence type="ECO:0000256" key="12">
    <source>
        <dbReference type="SAM" id="Phobius"/>
    </source>
</evidence>
<reference evidence="14 15" key="1">
    <citation type="submission" date="2019-05" db="EMBL/GenBank/DDBJ databases">
        <title>Another draft genome of Portunus trituberculatus and its Hox gene families provides insights of decapod evolution.</title>
        <authorList>
            <person name="Jeong J.-H."/>
            <person name="Song I."/>
            <person name="Kim S."/>
            <person name="Choi T."/>
            <person name="Kim D."/>
            <person name="Ryu S."/>
            <person name="Kim W."/>
        </authorList>
    </citation>
    <scope>NUCLEOTIDE SEQUENCE [LARGE SCALE GENOMIC DNA]</scope>
    <source>
        <tissue evidence="14">Muscle</tissue>
    </source>
</reference>
<keyword evidence="6" id="KW-0406">Ion transport</keyword>
<name>A0A5B7IQN9_PORTR</name>
<keyword evidence="4 12" id="KW-0812">Transmembrane</keyword>
<dbReference type="Proteomes" id="UP000324222">
    <property type="component" value="Unassembled WGS sequence"/>
</dbReference>
<keyword evidence="5 12" id="KW-1133">Transmembrane helix</keyword>
<sequence>MKVVLEGRYNDQGTVTTTIFFFFHRLFCATILLSAGQAQDAQEVFESLVQDAFAGDDLLLILDGGAKDKLDVKAAANSSGSVLLLASDNSSYFLQRTPRHLVRGSHFTALLVFTASVVPFMETLDTKWNPNFMLLMSLNSSVNSTALLVDERFQRSQHLALVEPDNRAQRTRFMVYSSLPMKGRFAVKSSLGEWGRGSFRRKQDYFPERFNTLHGAVLQLGSWCDDFPFLYPEHGLCKGSSLDMLDLIAGHLNFSYDVQMEPDDHKWGSLEEGQWTGMLGDLAYNNKDLVINVFQMTLEIFADFEVSYPYHVESYVFLLAVPEPAPQWQGLLYPFTATVWLAILGTITVVTVLLNLCLKAVPDTQDDSQVFLLVSARTVYN</sequence>
<dbReference type="EMBL" id="VSRR010066195">
    <property type="protein sequence ID" value="MPC84713.1"/>
    <property type="molecule type" value="Genomic_DNA"/>
</dbReference>
<dbReference type="PANTHER" id="PTHR42643:SF24">
    <property type="entry name" value="IONOTROPIC RECEPTOR 60A"/>
    <property type="match status" value="1"/>
</dbReference>
<evidence type="ECO:0000256" key="9">
    <source>
        <dbReference type="ARBA" id="ARBA00023180"/>
    </source>
</evidence>
<evidence type="ECO:0000256" key="6">
    <source>
        <dbReference type="ARBA" id="ARBA00023065"/>
    </source>
</evidence>
<dbReference type="PANTHER" id="PTHR42643">
    <property type="entry name" value="IONOTROPIC RECEPTOR 20A-RELATED"/>
    <property type="match status" value="1"/>
</dbReference>
<evidence type="ECO:0000256" key="8">
    <source>
        <dbReference type="ARBA" id="ARBA00023170"/>
    </source>
</evidence>
<dbReference type="Pfam" id="PF10613">
    <property type="entry name" value="Lig_chan-Glu_bd"/>
    <property type="match status" value="1"/>
</dbReference>
<keyword evidence="15" id="KW-1185">Reference proteome</keyword>
<evidence type="ECO:0000256" key="5">
    <source>
        <dbReference type="ARBA" id="ARBA00022989"/>
    </source>
</evidence>
<dbReference type="InterPro" id="IPR019594">
    <property type="entry name" value="Glu/Gly-bd"/>
</dbReference>
<keyword evidence="3" id="KW-1003">Cell membrane</keyword>
<keyword evidence="9" id="KW-0325">Glycoprotein</keyword>
<evidence type="ECO:0000256" key="1">
    <source>
        <dbReference type="ARBA" id="ARBA00004651"/>
    </source>
</evidence>
<feature type="transmembrane region" description="Helical" evidence="12">
    <location>
        <begin position="331"/>
        <end position="354"/>
    </location>
</feature>
<dbReference type="SUPFAM" id="SSF53850">
    <property type="entry name" value="Periplasmic binding protein-like II"/>
    <property type="match status" value="1"/>
</dbReference>
<dbReference type="InterPro" id="IPR052192">
    <property type="entry name" value="Insect_Ionotropic_Sensory_Rcpt"/>
</dbReference>
<keyword evidence="2" id="KW-0813">Transport</keyword>
<evidence type="ECO:0000256" key="4">
    <source>
        <dbReference type="ARBA" id="ARBA00022692"/>
    </source>
</evidence>
<keyword evidence="11" id="KW-0407">Ion channel</keyword>
<evidence type="ECO:0000256" key="3">
    <source>
        <dbReference type="ARBA" id="ARBA00022475"/>
    </source>
</evidence>
<organism evidence="14 15">
    <name type="scientific">Portunus trituberculatus</name>
    <name type="common">Swimming crab</name>
    <name type="synonym">Neptunus trituberculatus</name>
    <dbReference type="NCBI Taxonomy" id="210409"/>
    <lineage>
        <taxon>Eukaryota</taxon>
        <taxon>Metazoa</taxon>
        <taxon>Ecdysozoa</taxon>
        <taxon>Arthropoda</taxon>
        <taxon>Crustacea</taxon>
        <taxon>Multicrustacea</taxon>
        <taxon>Malacostraca</taxon>
        <taxon>Eumalacostraca</taxon>
        <taxon>Eucarida</taxon>
        <taxon>Decapoda</taxon>
        <taxon>Pleocyemata</taxon>
        <taxon>Brachyura</taxon>
        <taxon>Eubrachyura</taxon>
        <taxon>Portunoidea</taxon>
        <taxon>Portunidae</taxon>
        <taxon>Portuninae</taxon>
        <taxon>Portunus</taxon>
    </lineage>
</organism>
<dbReference type="GO" id="GO:0015276">
    <property type="term" value="F:ligand-gated monoatomic ion channel activity"/>
    <property type="evidence" value="ECO:0007669"/>
    <property type="project" value="InterPro"/>
</dbReference>
<evidence type="ECO:0000259" key="13">
    <source>
        <dbReference type="SMART" id="SM00918"/>
    </source>
</evidence>